<evidence type="ECO:0000256" key="5">
    <source>
        <dbReference type="ARBA" id="ARBA00023242"/>
    </source>
</evidence>
<evidence type="ECO:0000256" key="3">
    <source>
        <dbReference type="ARBA" id="ARBA00022737"/>
    </source>
</evidence>
<dbReference type="OrthoDB" id="1898821at2759"/>
<dbReference type="PANTHER" id="PTHR14978:SF0">
    <property type="entry name" value="BETA-CATENIN-LIKE PROTEIN 1"/>
    <property type="match status" value="1"/>
</dbReference>
<name>A0A1V9ZFA0_9STRA</name>
<organism evidence="8 9">
    <name type="scientific">Thraustotheca clavata</name>
    <dbReference type="NCBI Taxonomy" id="74557"/>
    <lineage>
        <taxon>Eukaryota</taxon>
        <taxon>Sar</taxon>
        <taxon>Stramenopiles</taxon>
        <taxon>Oomycota</taxon>
        <taxon>Saprolegniomycetes</taxon>
        <taxon>Saprolegniales</taxon>
        <taxon>Achlyaceae</taxon>
        <taxon>Thraustotheca</taxon>
    </lineage>
</organism>
<evidence type="ECO:0000256" key="2">
    <source>
        <dbReference type="ARBA" id="ARBA00022553"/>
    </source>
</evidence>
<reference evidence="8 9" key="1">
    <citation type="journal article" date="2014" name="Genome Biol. Evol.">
        <title>The secreted proteins of Achlya hypogyna and Thraustotheca clavata identify the ancestral oomycete secretome and reveal gene acquisitions by horizontal gene transfer.</title>
        <authorList>
            <person name="Misner I."/>
            <person name="Blouin N."/>
            <person name="Leonard G."/>
            <person name="Richards T.A."/>
            <person name="Lane C.E."/>
        </authorList>
    </citation>
    <scope>NUCLEOTIDE SEQUENCE [LARGE SCALE GENOMIC DNA]</scope>
    <source>
        <strain evidence="8 9">ATCC 34112</strain>
    </source>
</reference>
<keyword evidence="5" id="KW-0539">Nucleus</keyword>
<dbReference type="SMART" id="SM01156">
    <property type="entry name" value="DUF1716"/>
    <property type="match status" value="1"/>
</dbReference>
<evidence type="ECO:0000256" key="1">
    <source>
        <dbReference type="ARBA" id="ARBA00004123"/>
    </source>
</evidence>
<keyword evidence="2" id="KW-0597">Phosphoprotein</keyword>
<protein>
    <submittedName>
        <fullName evidence="8">Beta-catenin</fullName>
    </submittedName>
</protein>
<comment type="subcellular location">
    <subcellularLocation>
        <location evidence="1">Nucleus</location>
    </subcellularLocation>
</comment>
<dbReference type="InterPro" id="IPR016024">
    <property type="entry name" value="ARM-type_fold"/>
</dbReference>
<dbReference type="GO" id="GO:0010467">
    <property type="term" value="P:gene expression"/>
    <property type="evidence" value="ECO:0007669"/>
    <property type="project" value="UniProtKB-ARBA"/>
</dbReference>
<evidence type="ECO:0000313" key="9">
    <source>
        <dbReference type="Proteomes" id="UP000243217"/>
    </source>
</evidence>
<dbReference type="InterPro" id="IPR039678">
    <property type="entry name" value="CTNNBL1"/>
</dbReference>
<accession>A0A1V9ZFA0</accession>
<dbReference type="GO" id="GO:0005681">
    <property type="term" value="C:spliceosomal complex"/>
    <property type="evidence" value="ECO:0007669"/>
    <property type="project" value="TreeGrafter"/>
</dbReference>
<sequence>MEAHFEKVFEGIENDPSKRRERPVAVERPAKKVAKTEVTTPIELPDMDDNPEFMLNPRIVKQMVQSLEKKLQKNEMMRAKHTEDPTKFMESELALHEDISRMKNIATDPELFEVLIENEAIPMFIQLLTHENLDIRMDIIALLADMTDVERVGEMAFAEAVVKAIMGYKGLELLVENLRTLLSEASFKTDEVKRVAVYNLLQIIENLSELLPESCSLLCSSTPLLNLLVAECYEKESAMSENKLYCSEILSILVQASDEAATSLGNFTVDDEPLDILLQCLAAYRKKDPSGDEEEEFVHNLFNALCSALRIPKVQDRFRSLQGFELMLRCIKENKFCKAPALRVLDHAIMSHARNCERIVELGGLKQLFPLFMGKLRSKKDKQKTNDEHLMSLFASLSLWLPLESKYDVRDRFQAKFLENSYEKTDRVIDLLLQYHTAMNREVQEPQPPADMNSEEAVEAYEALLEAYRLHQLDNGLFTLQQVCFVLAHMCQVFAKTLLPYVIKKLHVHAMTLSTVAQVLTAQADMMDDEHEVQQDRLRALVQFLDDNSNPNEEETKDN</sequence>
<comment type="caution">
    <text evidence="8">The sequence shown here is derived from an EMBL/GenBank/DDBJ whole genome shotgun (WGS) entry which is preliminary data.</text>
</comment>
<dbReference type="EMBL" id="JNBS01001956">
    <property type="protein sequence ID" value="OQR96668.1"/>
    <property type="molecule type" value="Genomic_DNA"/>
</dbReference>
<dbReference type="Proteomes" id="UP000243217">
    <property type="component" value="Unassembled WGS sequence"/>
</dbReference>
<evidence type="ECO:0000256" key="4">
    <source>
        <dbReference type="ARBA" id="ARBA00023054"/>
    </source>
</evidence>
<evidence type="ECO:0000259" key="7">
    <source>
        <dbReference type="SMART" id="SM01156"/>
    </source>
</evidence>
<feature type="region of interest" description="Disordered" evidence="6">
    <location>
        <begin position="1"/>
        <end position="25"/>
    </location>
</feature>
<dbReference type="SUPFAM" id="SSF48371">
    <property type="entry name" value="ARM repeat"/>
    <property type="match status" value="1"/>
</dbReference>
<dbReference type="AlphaFoldDB" id="A0A1V9ZFA0"/>
<dbReference type="InterPro" id="IPR013180">
    <property type="entry name" value="CTNNBL1_N"/>
</dbReference>
<dbReference type="PANTHER" id="PTHR14978">
    <property type="entry name" value="BETA-CATENIN-LIKE PROTEIN 1 NUCLEAR ASSOCIATED PROTEIN"/>
    <property type="match status" value="1"/>
</dbReference>
<dbReference type="STRING" id="74557.A0A1V9ZFA0"/>
<proteinExistence type="predicted"/>
<evidence type="ECO:0000256" key="6">
    <source>
        <dbReference type="SAM" id="MobiDB-lite"/>
    </source>
</evidence>
<dbReference type="Gene3D" id="1.25.10.10">
    <property type="entry name" value="Leucine-rich Repeat Variant"/>
    <property type="match status" value="1"/>
</dbReference>
<gene>
    <name evidence="8" type="ORF">THRCLA_07203</name>
</gene>
<dbReference type="Pfam" id="PF08216">
    <property type="entry name" value="CTNNBL"/>
    <property type="match status" value="1"/>
</dbReference>
<dbReference type="FunFam" id="1.25.10.10:FF:001136">
    <property type="entry name" value="Beta-catenin-like protein 1"/>
    <property type="match status" value="1"/>
</dbReference>
<keyword evidence="3" id="KW-0677">Repeat</keyword>
<dbReference type="InterPro" id="IPR011989">
    <property type="entry name" value="ARM-like"/>
</dbReference>
<feature type="domain" description="Beta-catenin-like protein 1 N-terminal" evidence="7">
    <location>
        <begin position="34"/>
        <end position="140"/>
    </location>
</feature>
<keyword evidence="9" id="KW-1185">Reference proteome</keyword>
<evidence type="ECO:0000313" key="8">
    <source>
        <dbReference type="EMBL" id="OQR96668.1"/>
    </source>
</evidence>
<keyword evidence="4" id="KW-0175">Coiled coil</keyword>